<comment type="caution">
    <text evidence="9">The sequence shown here is derived from an EMBL/GenBank/DDBJ whole genome shotgun (WGS) entry which is preliminary data.</text>
</comment>
<keyword evidence="4 9" id="KW-0548">Nucleotidyltransferase</keyword>
<dbReference type="GO" id="GO:0005524">
    <property type="term" value="F:ATP binding"/>
    <property type="evidence" value="ECO:0007669"/>
    <property type="project" value="UniProtKB-KW"/>
</dbReference>
<dbReference type="EMBL" id="AMCI01000643">
    <property type="protein sequence ID" value="EJX08361.1"/>
    <property type="molecule type" value="Genomic_DNA"/>
</dbReference>
<protein>
    <submittedName>
        <fullName evidence="9">Nicotinate (Nicotinamide) nucleotide adenylyltransferase</fullName>
    </submittedName>
</protein>
<keyword evidence="6" id="KW-0067">ATP-binding</keyword>
<evidence type="ECO:0000256" key="6">
    <source>
        <dbReference type="ARBA" id="ARBA00022840"/>
    </source>
</evidence>
<evidence type="ECO:0000256" key="3">
    <source>
        <dbReference type="ARBA" id="ARBA00022679"/>
    </source>
</evidence>
<accession>J9D6H5</accession>
<keyword evidence="7" id="KW-0520">NAD</keyword>
<evidence type="ECO:0000259" key="8">
    <source>
        <dbReference type="Pfam" id="PF01467"/>
    </source>
</evidence>
<dbReference type="HAMAP" id="MF_00244">
    <property type="entry name" value="NaMN_adenylyltr"/>
    <property type="match status" value="1"/>
</dbReference>
<dbReference type="InterPro" id="IPR005248">
    <property type="entry name" value="NadD/NMNAT"/>
</dbReference>
<dbReference type="NCBIfam" id="TIGR00125">
    <property type="entry name" value="cyt_tran_rel"/>
    <property type="match status" value="1"/>
</dbReference>
<evidence type="ECO:0000256" key="1">
    <source>
        <dbReference type="ARBA" id="ARBA00004790"/>
    </source>
</evidence>
<reference evidence="9" key="1">
    <citation type="journal article" date="2012" name="PLoS ONE">
        <title>Gene sets for utilization of primary and secondary nutrition supplies in the distal gut of endangered iberian lynx.</title>
        <authorList>
            <person name="Alcaide M."/>
            <person name="Messina E."/>
            <person name="Richter M."/>
            <person name="Bargiela R."/>
            <person name="Peplies J."/>
            <person name="Huws S.A."/>
            <person name="Newbold C.J."/>
            <person name="Golyshin P.N."/>
            <person name="Simon M.A."/>
            <person name="Lopez G."/>
            <person name="Yakimov M.M."/>
            <person name="Ferrer M."/>
        </authorList>
    </citation>
    <scope>NUCLEOTIDE SEQUENCE</scope>
</reference>
<evidence type="ECO:0000256" key="2">
    <source>
        <dbReference type="ARBA" id="ARBA00022642"/>
    </source>
</evidence>
<dbReference type="SUPFAM" id="SSF52374">
    <property type="entry name" value="Nucleotidylyl transferase"/>
    <property type="match status" value="1"/>
</dbReference>
<dbReference type="GO" id="GO:0070566">
    <property type="term" value="F:adenylyltransferase activity"/>
    <property type="evidence" value="ECO:0007669"/>
    <property type="project" value="UniProtKB-ARBA"/>
</dbReference>
<dbReference type="UniPathway" id="UPA00253"/>
<dbReference type="Pfam" id="PF01467">
    <property type="entry name" value="CTP_transf_like"/>
    <property type="match status" value="1"/>
</dbReference>
<evidence type="ECO:0000256" key="5">
    <source>
        <dbReference type="ARBA" id="ARBA00022741"/>
    </source>
</evidence>
<gene>
    <name evidence="9" type="ORF">EVA_03531</name>
</gene>
<name>J9D6H5_9ZZZZ</name>
<organism evidence="9">
    <name type="scientific">gut metagenome</name>
    <dbReference type="NCBI Taxonomy" id="749906"/>
    <lineage>
        <taxon>unclassified sequences</taxon>
        <taxon>metagenomes</taxon>
        <taxon>organismal metagenomes</taxon>
    </lineage>
</organism>
<dbReference type="CDD" id="cd02165">
    <property type="entry name" value="NMNAT"/>
    <property type="match status" value="1"/>
</dbReference>
<dbReference type="Gene3D" id="3.40.50.620">
    <property type="entry name" value="HUPs"/>
    <property type="match status" value="1"/>
</dbReference>
<dbReference type="PANTHER" id="PTHR39321">
    <property type="entry name" value="NICOTINATE-NUCLEOTIDE ADENYLYLTRANSFERASE-RELATED"/>
    <property type="match status" value="1"/>
</dbReference>
<dbReference type="InterPro" id="IPR004821">
    <property type="entry name" value="Cyt_trans-like"/>
</dbReference>
<keyword evidence="5" id="KW-0547">Nucleotide-binding</keyword>
<evidence type="ECO:0000313" key="9">
    <source>
        <dbReference type="EMBL" id="EJX08361.1"/>
    </source>
</evidence>
<dbReference type="InterPro" id="IPR014729">
    <property type="entry name" value="Rossmann-like_a/b/a_fold"/>
</dbReference>
<keyword evidence="2" id="KW-0662">Pyridine nucleotide biosynthesis</keyword>
<dbReference type="NCBIfam" id="TIGR00482">
    <property type="entry name" value="nicotinate (nicotinamide) nucleotide adenylyltransferase"/>
    <property type="match status" value="1"/>
</dbReference>
<sequence length="194" mass="21552">MKLLLFGGTFDPPHKGHIHLLQETIRVAEPDKVIVMPAGIPPHKAASATPGELRLKMCSCFEGCHPDLEISGWEIARGGRNYTVDTLEMLREKYSDAEMYLSVGSDMLTTFTTWKEWRRLLQMAVLVVQSRQQGDHTKLEKVAEELRACGGRILFTGAPAIEAASSDIRNGKLGDEVLPPSVLEIAKQNHLYGR</sequence>
<dbReference type="GO" id="GO:0009435">
    <property type="term" value="P:NAD+ biosynthetic process"/>
    <property type="evidence" value="ECO:0007669"/>
    <property type="project" value="UniProtKB-UniPathway"/>
</dbReference>
<comment type="pathway">
    <text evidence="1">Cofactor biosynthesis; NAD(+) biosynthesis.</text>
</comment>
<evidence type="ECO:0000256" key="4">
    <source>
        <dbReference type="ARBA" id="ARBA00022695"/>
    </source>
</evidence>
<dbReference type="PANTHER" id="PTHR39321:SF3">
    <property type="entry name" value="PHOSPHOPANTETHEINE ADENYLYLTRANSFERASE"/>
    <property type="match status" value="1"/>
</dbReference>
<proteinExistence type="inferred from homology"/>
<dbReference type="AlphaFoldDB" id="J9D6H5"/>
<evidence type="ECO:0000256" key="7">
    <source>
        <dbReference type="ARBA" id="ARBA00023027"/>
    </source>
</evidence>
<feature type="domain" description="Cytidyltransferase-like" evidence="8">
    <location>
        <begin position="5"/>
        <end position="169"/>
    </location>
</feature>
<keyword evidence="3 9" id="KW-0808">Transferase</keyword>